<keyword evidence="5" id="KW-0808">Transferase</keyword>
<dbReference type="EMBL" id="JACBZM010000001">
    <property type="protein sequence ID" value="NYI47668.1"/>
    <property type="molecule type" value="Genomic_DNA"/>
</dbReference>
<evidence type="ECO:0000256" key="8">
    <source>
        <dbReference type="ARBA" id="ARBA00022989"/>
    </source>
</evidence>
<dbReference type="SMART" id="SM00387">
    <property type="entry name" value="HATPase_c"/>
    <property type="match status" value="1"/>
</dbReference>
<evidence type="ECO:0000313" key="13">
    <source>
        <dbReference type="EMBL" id="NYI47668.1"/>
    </source>
</evidence>
<keyword evidence="9" id="KW-0902">Two-component regulatory system</keyword>
<evidence type="ECO:0000256" key="11">
    <source>
        <dbReference type="SAM" id="Phobius"/>
    </source>
</evidence>
<feature type="domain" description="Histidine kinase" evidence="12">
    <location>
        <begin position="255"/>
        <end position="453"/>
    </location>
</feature>
<dbReference type="PANTHER" id="PTHR45436">
    <property type="entry name" value="SENSOR HISTIDINE KINASE YKOH"/>
    <property type="match status" value="1"/>
</dbReference>
<dbReference type="RefSeq" id="WP_179651722.1">
    <property type="nucleotide sequence ID" value="NZ_JACBZM010000001.1"/>
</dbReference>
<feature type="transmembrane region" description="Helical" evidence="11">
    <location>
        <begin position="203"/>
        <end position="226"/>
    </location>
</feature>
<keyword evidence="4" id="KW-0597">Phosphoprotein</keyword>
<evidence type="ECO:0000313" key="14">
    <source>
        <dbReference type="Proteomes" id="UP000562045"/>
    </source>
</evidence>
<accession>A0A7Z0CQR8</accession>
<evidence type="ECO:0000256" key="5">
    <source>
        <dbReference type="ARBA" id="ARBA00022679"/>
    </source>
</evidence>
<protein>
    <recommendedName>
        <fullName evidence="3">histidine kinase</fullName>
        <ecNumber evidence="3">2.7.13.3</ecNumber>
    </recommendedName>
</protein>
<dbReference type="PROSITE" id="PS50109">
    <property type="entry name" value="HIS_KIN"/>
    <property type="match status" value="1"/>
</dbReference>
<dbReference type="InterPro" id="IPR036890">
    <property type="entry name" value="HATPase_C_sf"/>
</dbReference>
<evidence type="ECO:0000256" key="4">
    <source>
        <dbReference type="ARBA" id="ARBA00022553"/>
    </source>
</evidence>
<organism evidence="13 14">
    <name type="scientific">Nocardioides aromaticivorans</name>
    <dbReference type="NCBI Taxonomy" id="200618"/>
    <lineage>
        <taxon>Bacteria</taxon>
        <taxon>Bacillati</taxon>
        <taxon>Actinomycetota</taxon>
        <taxon>Actinomycetes</taxon>
        <taxon>Propionibacteriales</taxon>
        <taxon>Nocardioidaceae</taxon>
        <taxon>Nocardioides</taxon>
    </lineage>
</organism>
<dbReference type="GO" id="GO:0005886">
    <property type="term" value="C:plasma membrane"/>
    <property type="evidence" value="ECO:0007669"/>
    <property type="project" value="TreeGrafter"/>
</dbReference>
<evidence type="ECO:0000256" key="1">
    <source>
        <dbReference type="ARBA" id="ARBA00000085"/>
    </source>
</evidence>
<evidence type="ECO:0000259" key="12">
    <source>
        <dbReference type="PROSITE" id="PS50109"/>
    </source>
</evidence>
<sequence>MLHPYVVLLLDGTGADPAALAAHICIVLADLVLLGSALVLAVDARAAHCAMRANLATIATLVAVQDLPLAIIAVADPTRSGYAHRITSGHLMTVLVVGLLVRAGGRSGRPPRSNPLVAGLVLGLLTLAVRLVLLMTDATPYLRVGDLFDAALLATISLFTAAVCIGLMRSPLPPSASSRISIGVASLFMARLWASVTEAPLPPFVSIVGVTLSSAILATTSIALLLETLRLREVREQDLRQRAAIAEATVRHDREVVHEVRAATAGIVAGVHLLANDRLPPGPRRRALQHMVDVEAARLDRRMSHAEVQEITVLDLDDLIAPLVTAHAAQGHEVLWTASGLQAVGRYDSVTEIVNVLLVNAARHATGRDTAIHAACTGDLVEIWVSDRGPGLAPDVRDRLFEWGARTADSPGQGIGLQRARRLAQEIGGDLRHVEPGTPGAGTSFVVSLRAPARATERRPRLGQAVGMTG</sequence>
<evidence type="ECO:0000256" key="6">
    <source>
        <dbReference type="ARBA" id="ARBA00022692"/>
    </source>
</evidence>
<dbReference type="InterPro" id="IPR050428">
    <property type="entry name" value="TCS_sensor_his_kinase"/>
</dbReference>
<dbReference type="Proteomes" id="UP000562045">
    <property type="component" value="Unassembled WGS sequence"/>
</dbReference>
<feature type="transmembrane region" description="Helical" evidence="11">
    <location>
        <begin position="116"/>
        <end position="135"/>
    </location>
</feature>
<dbReference type="EC" id="2.7.13.3" evidence="3"/>
<gene>
    <name evidence="13" type="ORF">BJ993_004748</name>
</gene>
<keyword evidence="7 13" id="KW-0418">Kinase</keyword>
<reference evidence="13 14" key="1">
    <citation type="submission" date="2020-07" db="EMBL/GenBank/DDBJ databases">
        <title>Sequencing the genomes of 1000 actinobacteria strains.</title>
        <authorList>
            <person name="Klenk H.-P."/>
        </authorList>
    </citation>
    <scope>NUCLEOTIDE SEQUENCE [LARGE SCALE GENOMIC DNA]</scope>
    <source>
        <strain evidence="13 14">DSM 15131</strain>
    </source>
</reference>
<feature type="transmembrane region" description="Helical" evidence="11">
    <location>
        <begin position="20"/>
        <end position="42"/>
    </location>
</feature>
<keyword evidence="8 11" id="KW-1133">Transmembrane helix</keyword>
<dbReference type="GO" id="GO:0000160">
    <property type="term" value="P:phosphorelay signal transduction system"/>
    <property type="evidence" value="ECO:0007669"/>
    <property type="project" value="UniProtKB-KW"/>
</dbReference>
<dbReference type="AlphaFoldDB" id="A0A7Z0CQR8"/>
<dbReference type="Pfam" id="PF02518">
    <property type="entry name" value="HATPase_c"/>
    <property type="match status" value="1"/>
</dbReference>
<feature type="transmembrane region" description="Helical" evidence="11">
    <location>
        <begin position="86"/>
        <end position="104"/>
    </location>
</feature>
<proteinExistence type="predicted"/>
<feature type="transmembrane region" description="Helical" evidence="11">
    <location>
        <begin position="147"/>
        <end position="168"/>
    </location>
</feature>
<feature type="transmembrane region" description="Helical" evidence="11">
    <location>
        <begin position="54"/>
        <end position="74"/>
    </location>
</feature>
<dbReference type="SUPFAM" id="SSF55874">
    <property type="entry name" value="ATPase domain of HSP90 chaperone/DNA topoisomerase II/histidine kinase"/>
    <property type="match status" value="1"/>
</dbReference>
<dbReference type="InterPro" id="IPR004358">
    <property type="entry name" value="Sig_transdc_His_kin-like_C"/>
</dbReference>
<comment type="catalytic activity">
    <reaction evidence="1">
        <text>ATP + protein L-histidine = ADP + protein N-phospho-L-histidine.</text>
        <dbReference type="EC" id="2.7.13.3"/>
    </reaction>
</comment>
<evidence type="ECO:0000256" key="7">
    <source>
        <dbReference type="ARBA" id="ARBA00022777"/>
    </source>
</evidence>
<dbReference type="PRINTS" id="PR00344">
    <property type="entry name" value="BCTRLSENSOR"/>
</dbReference>
<comment type="caution">
    <text evidence="13">The sequence shown here is derived from an EMBL/GenBank/DDBJ whole genome shotgun (WGS) entry which is preliminary data.</text>
</comment>
<evidence type="ECO:0000256" key="2">
    <source>
        <dbReference type="ARBA" id="ARBA00004370"/>
    </source>
</evidence>
<dbReference type="InterPro" id="IPR005467">
    <property type="entry name" value="His_kinase_dom"/>
</dbReference>
<evidence type="ECO:0000256" key="3">
    <source>
        <dbReference type="ARBA" id="ARBA00012438"/>
    </source>
</evidence>
<comment type="subcellular location">
    <subcellularLocation>
        <location evidence="2">Membrane</location>
    </subcellularLocation>
</comment>
<keyword evidence="6 11" id="KW-0812">Transmembrane</keyword>
<dbReference type="GO" id="GO:0004673">
    <property type="term" value="F:protein histidine kinase activity"/>
    <property type="evidence" value="ECO:0007669"/>
    <property type="project" value="UniProtKB-EC"/>
</dbReference>
<dbReference type="PANTHER" id="PTHR45436:SF5">
    <property type="entry name" value="SENSOR HISTIDINE KINASE TRCS"/>
    <property type="match status" value="1"/>
</dbReference>
<dbReference type="InterPro" id="IPR003594">
    <property type="entry name" value="HATPase_dom"/>
</dbReference>
<evidence type="ECO:0000256" key="10">
    <source>
        <dbReference type="ARBA" id="ARBA00023136"/>
    </source>
</evidence>
<feature type="transmembrane region" description="Helical" evidence="11">
    <location>
        <begin position="180"/>
        <end position="197"/>
    </location>
</feature>
<evidence type="ECO:0000256" key="9">
    <source>
        <dbReference type="ARBA" id="ARBA00023012"/>
    </source>
</evidence>
<dbReference type="Gene3D" id="3.30.565.10">
    <property type="entry name" value="Histidine kinase-like ATPase, C-terminal domain"/>
    <property type="match status" value="1"/>
</dbReference>
<name>A0A7Z0CQR8_9ACTN</name>
<keyword evidence="10 11" id="KW-0472">Membrane</keyword>